<evidence type="ECO:0000313" key="6">
    <source>
        <dbReference type="Proteomes" id="UP001386437"/>
    </source>
</evidence>
<name>A0ABU8J3X0_9BURK</name>
<feature type="domain" description="SHSP" evidence="4">
    <location>
        <begin position="65"/>
        <end position="180"/>
    </location>
</feature>
<organism evidence="5 6">
    <name type="scientific">Paraburkholderia bengalensis</name>
    <dbReference type="NCBI Taxonomy" id="2747562"/>
    <lineage>
        <taxon>Bacteria</taxon>
        <taxon>Pseudomonadati</taxon>
        <taxon>Pseudomonadota</taxon>
        <taxon>Betaproteobacteria</taxon>
        <taxon>Burkholderiales</taxon>
        <taxon>Burkholderiaceae</taxon>
        <taxon>Paraburkholderia</taxon>
    </lineage>
</organism>
<proteinExistence type="inferred from homology"/>
<evidence type="ECO:0000256" key="3">
    <source>
        <dbReference type="SAM" id="MobiDB-lite"/>
    </source>
</evidence>
<dbReference type="RefSeq" id="WP_336602276.1">
    <property type="nucleotide sequence ID" value="NZ_JACFYJ010000125.1"/>
</dbReference>
<protein>
    <submittedName>
        <fullName evidence="5">Hsp20/alpha crystallin family protein</fullName>
    </submittedName>
</protein>
<dbReference type="InterPro" id="IPR008978">
    <property type="entry name" value="HSP20-like_chaperone"/>
</dbReference>
<dbReference type="SUPFAM" id="SSF49764">
    <property type="entry name" value="HSP20-like chaperones"/>
    <property type="match status" value="1"/>
</dbReference>
<dbReference type="InterPro" id="IPR002068">
    <property type="entry name" value="A-crystallin/Hsp20_dom"/>
</dbReference>
<dbReference type="EMBL" id="JACFYJ010000125">
    <property type="protein sequence ID" value="MEI6002665.1"/>
    <property type="molecule type" value="Genomic_DNA"/>
</dbReference>
<dbReference type="Gene3D" id="2.60.40.790">
    <property type="match status" value="1"/>
</dbReference>
<comment type="caution">
    <text evidence="5">The sequence shown here is derived from an EMBL/GenBank/DDBJ whole genome shotgun (WGS) entry which is preliminary data.</text>
</comment>
<keyword evidence="6" id="KW-1185">Reference proteome</keyword>
<dbReference type="InterPro" id="IPR031107">
    <property type="entry name" value="Small_HSP"/>
</dbReference>
<evidence type="ECO:0000313" key="5">
    <source>
        <dbReference type="EMBL" id="MEI6002665.1"/>
    </source>
</evidence>
<dbReference type="Pfam" id="PF00011">
    <property type="entry name" value="HSP20"/>
    <property type="match status" value="1"/>
</dbReference>
<evidence type="ECO:0000259" key="4">
    <source>
        <dbReference type="PROSITE" id="PS01031"/>
    </source>
</evidence>
<dbReference type="PROSITE" id="PS01031">
    <property type="entry name" value="SHSP"/>
    <property type="match status" value="1"/>
</dbReference>
<reference evidence="5 6" key="1">
    <citation type="journal article" date="2022" name="Arch. Microbiol.">
        <title>Paraburkholderia bengalensis sp. nov. isolated from roots of Oryza sativa, IR64.</title>
        <authorList>
            <person name="Nag P."/>
            <person name="Mondal N."/>
            <person name="Sarkar J."/>
            <person name="Das S."/>
        </authorList>
    </citation>
    <scope>NUCLEOTIDE SEQUENCE [LARGE SCALE GENOMIC DNA]</scope>
    <source>
        <strain evidence="5 6">IR64_4_BI</strain>
    </source>
</reference>
<gene>
    <name evidence="5" type="ORF">H3V53_37825</name>
</gene>
<evidence type="ECO:0000256" key="1">
    <source>
        <dbReference type="PROSITE-ProRule" id="PRU00285"/>
    </source>
</evidence>
<evidence type="ECO:0000256" key="2">
    <source>
        <dbReference type="RuleBase" id="RU003616"/>
    </source>
</evidence>
<dbReference type="Proteomes" id="UP001386437">
    <property type="component" value="Unassembled WGS sequence"/>
</dbReference>
<sequence length="180" mass="20736">MNEQATKLPVKKEAETAPPAGLSQAWHPVESLRREIDRLFDEFDRGPGILPFRRSFFGLEPFWRRERSWASAPAVDVSETEKAYEIVAELPGIDEKDIEVKLANGGLTIKGEKREEKEEKKKDYYLHERRFGAFERYFQMPEGVDREKIEASFRKGILTVTLPKTQEAQNAEKKIPVKAA</sequence>
<accession>A0ABU8J3X0</accession>
<comment type="similarity">
    <text evidence="1 2">Belongs to the small heat shock protein (HSP20) family.</text>
</comment>
<feature type="region of interest" description="Disordered" evidence="3">
    <location>
        <begin position="1"/>
        <end position="23"/>
    </location>
</feature>
<dbReference type="CDD" id="cd06464">
    <property type="entry name" value="ACD_sHsps-like"/>
    <property type="match status" value="1"/>
</dbReference>
<dbReference type="PANTHER" id="PTHR11527">
    <property type="entry name" value="HEAT-SHOCK PROTEIN 20 FAMILY MEMBER"/>
    <property type="match status" value="1"/>
</dbReference>